<dbReference type="Gene3D" id="3.30.2140.20">
    <property type="match status" value="1"/>
</dbReference>
<dbReference type="InterPro" id="IPR038765">
    <property type="entry name" value="Papain-like_cys_pep_sf"/>
</dbReference>
<dbReference type="OrthoDB" id="10260017at2759"/>
<dbReference type="EC" id="2.3.1.5" evidence="2"/>
<comment type="similarity">
    <text evidence="1">Belongs to the arylamine N-acetyltransferase family.</text>
</comment>
<evidence type="ECO:0000313" key="3">
    <source>
        <dbReference type="EMBL" id="PIK44329.1"/>
    </source>
</evidence>
<proteinExistence type="inferred from homology"/>
<evidence type="ECO:0000313" key="4">
    <source>
        <dbReference type="Proteomes" id="UP000230750"/>
    </source>
</evidence>
<evidence type="ECO:0000256" key="1">
    <source>
        <dbReference type="ARBA" id="ARBA00006547"/>
    </source>
</evidence>
<dbReference type="InterPro" id="IPR001447">
    <property type="entry name" value="Arylamine_N-AcTrfase"/>
</dbReference>
<protein>
    <recommendedName>
        <fullName evidence="2">arylamine N-acetyltransferase</fullName>
        <ecNumber evidence="2">2.3.1.5</ecNumber>
    </recommendedName>
</protein>
<comment type="caution">
    <text evidence="3">The sequence shown here is derived from an EMBL/GenBank/DDBJ whole genome shotgun (WGS) entry which is preliminary data.</text>
</comment>
<dbReference type="EMBL" id="MRZV01000783">
    <property type="protein sequence ID" value="PIK44329.1"/>
    <property type="molecule type" value="Genomic_DNA"/>
</dbReference>
<dbReference type="Proteomes" id="UP000230750">
    <property type="component" value="Unassembled WGS sequence"/>
</dbReference>
<keyword evidence="4" id="KW-1185">Reference proteome</keyword>
<sequence>MNLCGLRMIERLRVLQGHFKSAIDVRITAAGQRVPRPFPGITSLRCAQHSQLSNSDSHNRTIPVSAHDLARSADISEVDVPYPLTKSEAIHFLEKVLKVPNPVKLCQENKISFLKKVTEGMNRALPFSNVVLLGRDRDLRVAPSLEECKQEVKALRGGSCFIVNTFNKALLELMGFRCHHVPGNDSDSIYNGTHVGLIVVDLRYPGSRDIVEAGTTKPLFDAIPLDFKDESPEYQFGHVRSKFFREEQRVCWCKEIEKDSQKTRNVMIKGGKKWEKLMEYEVDVLVPFPMMVKMHSVVWPSAKIIPEIHGDVMVVGYSGSDFVKIRGKYVSIIDEHLRECSKVSKTKEELIAVFQEYFPQFTKEMVVSAIDNNIQSW</sequence>
<organism evidence="3 4">
    <name type="scientific">Stichopus japonicus</name>
    <name type="common">Sea cucumber</name>
    <dbReference type="NCBI Taxonomy" id="307972"/>
    <lineage>
        <taxon>Eukaryota</taxon>
        <taxon>Metazoa</taxon>
        <taxon>Echinodermata</taxon>
        <taxon>Eleutherozoa</taxon>
        <taxon>Echinozoa</taxon>
        <taxon>Holothuroidea</taxon>
        <taxon>Aspidochirotacea</taxon>
        <taxon>Aspidochirotida</taxon>
        <taxon>Stichopodidae</taxon>
        <taxon>Apostichopus</taxon>
    </lineage>
</organism>
<dbReference type="GO" id="GO:0004060">
    <property type="term" value="F:arylamine N-acetyltransferase activity"/>
    <property type="evidence" value="ECO:0007669"/>
    <property type="project" value="UniProtKB-EC"/>
</dbReference>
<dbReference type="AlphaFoldDB" id="A0A2G8K8P0"/>
<gene>
    <name evidence="3" type="ORF">BSL78_18802</name>
</gene>
<name>A0A2G8K8P0_STIJA</name>
<dbReference type="SUPFAM" id="SSF54001">
    <property type="entry name" value="Cysteine proteinases"/>
    <property type="match status" value="1"/>
</dbReference>
<dbReference type="Pfam" id="PF00797">
    <property type="entry name" value="Acetyltransf_2"/>
    <property type="match status" value="1"/>
</dbReference>
<accession>A0A2G8K8P0</accession>
<evidence type="ECO:0000256" key="2">
    <source>
        <dbReference type="ARBA" id="ARBA00012701"/>
    </source>
</evidence>
<reference evidence="3 4" key="1">
    <citation type="journal article" date="2017" name="PLoS Biol.">
        <title>The sea cucumber genome provides insights into morphological evolution and visceral regeneration.</title>
        <authorList>
            <person name="Zhang X."/>
            <person name="Sun L."/>
            <person name="Yuan J."/>
            <person name="Sun Y."/>
            <person name="Gao Y."/>
            <person name="Zhang L."/>
            <person name="Li S."/>
            <person name="Dai H."/>
            <person name="Hamel J.F."/>
            <person name="Liu C."/>
            <person name="Yu Y."/>
            <person name="Liu S."/>
            <person name="Lin W."/>
            <person name="Guo K."/>
            <person name="Jin S."/>
            <person name="Xu P."/>
            <person name="Storey K.B."/>
            <person name="Huan P."/>
            <person name="Zhang T."/>
            <person name="Zhou Y."/>
            <person name="Zhang J."/>
            <person name="Lin C."/>
            <person name="Li X."/>
            <person name="Xing L."/>
            <person name="Huo D."/>
            <person name="Sun M."/>
            <person name="Wang L."/>
            <person name="Mercier A."/>
            <person name="Li F."/>
            <person name="Yang H."/>
            <person name="Xiang J."/>
        </authorList>
    </citation>
    <scope>NUCLEOTIDE SEQUENCE [LARGE SCALE GENOMIC DNA]</scope>
    <source>
        <strain evidence="3">Shaxun</strain>
        <tissue evidence="3">Muscle</tissue>
    </source>
</reference>
<dbReference type="InterPro" id="IPR053710">
    <property type="entry name" value="Arylamine_NAT_domain_sf"/>
</dbReference>